<keyword evidence="18" id="KW-1185">Reference proteome</keyword>
<dbReference type="EMBL" id="CP006721">
    <property type="protein sequence ID" value="AGX43027.1"/>
    <property type="molecule type" value="Genomic_DNA"/>
</dbReference>
<evidence type="ECO:0000256" key="11">
    <source>
        <dbReference type="ARBA" id="ARBA00035100"/>
    </source>
</evidence>
<keyword evidence="9" id="KW-0067">ATP-binding</keyword>
<evidence type="ECO:0000259" key="15">
    <source>
        <dbReference type="PROSITE" id="PS50851"/>
    </source>
</evidence>
<dbReference type="InterPro" id="IPR002545">
    <property type="entry name" value="CheW-lke_dom"/>
</dbReference>
<dbReference type="GO" id="GO:0000155">
    <property type="term" value="F:phosphorelay sensor kinase activity"/>
    <property type="evidence" value="ECO:0007669"/>
    <property type="project" value="InterPro"/>
</dbReference>
<dbReference type="AlphaFoldDB" id="U5MUB9"/>
<evidence type="ECO:0000256" key="7">
    <source>
        <dbReference type="ARBA" id="ARBA00022741"/>
    </source>
</evidence>
<keyword evidence="5 12" id="KW-0597">Phosphoprotein</keyword>
<dbReference type="eggNOG" id="COG0643">
    <property type="taxonomic scope" value="Bacteria"/>
</dbReference>
<dbReference type="KEGG" id="csb:CLSA_c20440"/>
<dbReference type="HOGENOM" id="CLU_000650_3_6_9"/>
<dbReference type="InterPro" id="IPR004358">
    <property type="entry name" value="Sig_transdc_His_kin-like_C"/>
</dbReference>
<protein>
    <recommendedName>
        <fullName evidence="3">Chemotaxis protein CheA</fullName>
        <ecNumber evidence="2">2.7.13.3</ecNumber>
    </recommendedName>
</protein>
<dbReference type="PATRIC" id="fig|1345695.10.peg.2376"/>
<dbReference type="PRINTS" id="PR00344">
    <property type="entry name" value="BCTRLSENSOR"/>
</dbReference>
<dbReference type="SUPFAM" id="SSF47384">
    <property type="entry name" value="Homodimeric domain of signal transducing histidine kinase"/>
    <property type="match status" value="1"/>
</dbReference>
<proteinExistence type="predicted"/>
<dbReference type="SMART" id="SM01231">
    <property type="entry name" value="H-kinase_dim"/>
    <property type="match status" value="1"/>
</dbReference>
<feature type="domain" description="CheW-like" evidence="15">
    <location>
        <begin position="608"/>
        <end position="745"/>
    </location>
</feature>
<dbReference type="Gene3D" id="3.30.565.10">
    <property type="entry name" value="Histidine kinase-like ATPase, C-terminal domain"/>
    <property type="match status" value="1"/>
</dbReference>
<keyword evidence="10" id="KW-0902">Two-component regulatory system</keyword>
<dbReference type="InterPro" id="IPR036061">
    <property type="entry name" value="CheW-like_dom_sf"/>
</dbReference>
<dbReference type="PANTHER" id="PTHR43395:SF10">
    <property type="entry name" value="CHEMOTAXIS PROTEIN CHEA"/>
    <property type="match status" value="1"/>
</dbReference>
<reference evidence="17 18" key="1">
    <citation type="journal article" date="2013" name="Genome Announc.">
        <title>Complete Genome Sequence of the Solvent Producer Clostridium saccharobutylicum NCP262 (DSM 13864).</title>
        <authorList>
            <person name="Poehlein A."/>
            <person name="Hartwich K."/>
            <person name="Krabben P."/>
            <person name="Ehrenreich A."/>
            <person name="Liebl W."/>
            <person name="Durre P."/>
            <person name="Gottschalk G."/>
            <person name="Daniel R."/>
        </authorList>
    </citation>
    <scope>NUCLEOTIDE SEQUENCE [LARGE SCALE GENOMIC DNA]</scope>
    <source>
        <strain evidence="17">DSM 13864</strain>
    </source>
</reference>
<dbReference type="GO" id="GO:0006935">
    <property type="term" value="P:chemotaxis"/>
    <property type="evidence" value="ECO:0007669"/>
    <property type="project" value="UniProtKB-KW"/>
</dbReference>
<evidence type="ECO:0000256" key="4">
    <source>
        <dbReference type="ARBA" id="ARBA00022500"/>
    </source>
</evidence>
<evidence type="ECO:0000256" key="1">
    <source>
        <dbReference type="ARBA" id="ARBA00000085"/>
    </source>
</evidence>
<dbReference type="Pfam" id="PF02518">
    <property type="entry name" value="HATPase_c"/>
    <property type="match status" value="1"/>
</dbReference>
<evidence type="ECO:0000256" key="3">
    <source>
        <dbReference type="ARBA" id="ARBA00021495"/>
    </source>
</evidence>
<keyword evidence="13" id="KW-0175">Coiled coil</keyword>
<keyword evidence="6 17" id="KW-0808">Transferase</keyword>
<dbReference type="PROSITE" id="PS00018">
    <property type="entry name" value="EF_HAND_1"/>
    <property type="match status" value="1"/>
</dbReference>
<dbReference type="InterPro" id="IPR003594">
    <property type="entry name" value="HATPase_dom"/>
</dbReference>
<evidence type="ECO:0000256" key="2">
    <source>
        <dbReference type="ARBA" id="ARBA00012438"/>
    </source>
</evidence>
<name>U5MUB9_CLOSA</name>
<dbReference type="PANTHER" id="PTHR43395">
    <property type="entry name" value="SENSOR HISTIDINE KINASE CHEA"/>
    <property type="match status" value="1"/>
</dbReference>
<dbReference type="Gene3D" id="1.20.120.160">
    <property type="entry name" value="HPT domain"/>
    <property type="match status" value="2"/>
</dbReference>
<dbReference type="Pfam" id="PF01627">
    <property type="entry name" value="Hpt"/>
    <property type="match status" value="1"/>
</dbReference>
<dbReference type="Gene3D" id="2.30.30.40">
    <property type="entry name" value="SH3 Domains"/>
    <property type="match status" value="1"/>
</dbReference>
<evidence type="ECO:0000256" key="6">
    <source>
        <dbReference type="ARBA" id="ARBA00022679"/>
    </source>
</evidence>
<organism evidence="17 18">
    <name type="scientific">Clostridium saccharobutylicum DSM 13864</name>
    <dbReference type="NCBI Taxonomy" id="1345695"/>
    <lineage>
        <taxon>Bacteria</taxon>
        <taxon>Bacillati</taxon>
        <taxon>Bacillota</taxon>
        <taxon>Clostridia</taxon>
        <taxon>Eubacteriales</taxon>
        <taxon>Clostridiaceae</taxon>
        <taxon>Clostridium</taxon>
    </lineage>
</organism>
<evidence type="ECO:0000313" key="18">
    <source>
        <dbReference type="Proteomes" id="UP000017118"/>
    </source>
</evidence>
<dbReference type="GO" id="GO:0005737">
    <property type="term" value="C:cytoplasm"/>
    <property type="evidence" value="ECO:0007669"/>
    <property type="project" value="InterPro"/>
</dbReference>
<dbReference type="CDD" id="cd00088">
    <property type="entry name" value="HPT"/>
    <property type="match status" value="2"/>
</dbReference>
<evidence type="ECO:0000256" key="8">
    <source>
        <dbReference type="ARBA" id="ARBA00022777"/>
    </source>
</evidence>
<feature type="domain" description="Histidine kinase" evidence="14">
    <location>
        <begin position="393"/>
        <end position="606"/>
    </location>
</feature>
<dbReference type="InterPro" id="IPR004105">
    <property type="entry name" value="CheA-like_dim"/>
</dbReference>
<evidence type="ECO:0000259" key="14">
    <source>
        <dbReference type="PROSITE" id="PS50109"/>
    </source>
</evidence>
<dbReference type="InterPro" id="IPR008207">
    <property type="entry name" value="Sig_transdc_His_kin_Hpt_dom"/>
</dbReference>
<dbReference type="SMART" id="SM00073">
    <property type="entry name" value="HPT"/>
    <property type="match status" value="2"/>
</dbReference>
<feature type="domain" description="HPt" evidence="16">
    <location>
        <begin position="5"/>
        <end position="109"/>
    </location>
</feature>
<evidence type="ECO:0000256" key="13">
    <source>
        <dbReference type="SAM" id="Coils"/>
    </source>
</evidence>
<dbReference type="InterPro" id="IPR036890">
    <property type="entry name" value="HATPase_C_sf"/>
</dbReference>
<dbReference type="SUPFAM" id="SSF47226">
    <property type="entry name" value="Histidine-containing phosphotransfer domain, HPT domain"/>
    <property type="match status" value="2"/>
</dbReference>
<dbReference type="Pfam" id="PF01584">
    <property type="entry name" value="CheW"/>
    <property type="match status" value="1"/>
</dbReference>
<sequence length="745" mass="84469">MSYTFESTDLEILNLFIEEAVESSNQVEKEILKLETNAEKDELINDVFRAIHSIKGGSSFLGLVGITKLSHRMETALDYLRKKKIEISTEFVDCFIEGLDLLSSFIYDIQDKVNIINSEGIEGKFEIELKNEDKIAEILVKVENILDNEQEKVKEEVKDDKSEEAFFFEIDPKDLDEFKEQFITEALEHIEKVENDYLVKLDKNENDAITINDLFRSIHSIKGITGVLLGILKEDNNCFACVKGISLVSHSFETLLSIFRDKNFSFKREDINLSYEIIDYIKLCVSVISGVSEVYIPAQIILDKINKQIENLSKDLKEHSEQENKKIKNESNSNTNDEVIKEALKKETQLQSIRVNQEKLDKMMNTIAELMVTKNAFMHVSRRLNLEYNIPDLAKEVKEIGASVNRISDELQNSMMSMRMIEVKTVFQKMPRIIRDVSQVTNKKVNLIIEGESTEIDKTIVERISDPLVHIIRNAVDHGIEDPKIRAEKGKNEIGTIYLRAYNKNKNVYIEVQDDGKGIDSEEITKKVIDKGFIEPSVLNNMNKKQILNLIFLPGFSTAKKITEVSGRGVGMDIVKSNITKINGIVNIDSEVNEGTKMTIQLPLTLAVSRGLLIQSVAENYIIPIDNIIETVKIHKDNIYEFNNKHFAHMRGEIIGIEWLSKLLLIGGLKNNIEEVEELSIILITNGIEKLGLVVDKLLNEQEFVIKALSDCLGEIPGISGSTLLGDGKVVLILNSGDIIKMARK</sequence>
<dbReference type="FunFam" id="3.30.565.10:FF:000016">
    <property type="entry name" value="Chemotaxis protein CheA, putative"/>
    <property type="match status" value="1"/>
</dbReference>
<comment type="function">
    <text evidence="11">Involved in the transmission of sensory signals from the chemoreceptors to the flagellar motors. CheA is autophosphorylated; it can transfer its phosphate group to either CheB or CheY.</text>
</comment>
<dbReference type="InterPro" id="IPR036641">
    <property type="entry name" value="HPT_dom_sf"/>
</dbReference>
<evidence type="ECO:0000256" key="5">
    <source>
        <dbReference type="ARBA" id="ARBA00022553"/>
    </source>
</evidence>
<dbReference type="PROSITE" id="PS50109">
    <property type="entry name" value="HIS_KIN"/>
    <property type="match status" value="1"/>
</dbReference>
<keyword evidence="7" id="KW-0547">Nucleotide-binding</keyword>
<dbReference type="RefSeq" id="WP_022746102.1">
    <property type="nucleotide sequence ID" value="NC_022571.1"/>
</dbReference>
<keyword evidence="8" id="KW-0418">Kinase</keyword>
<dbReference type="InterPro" id="IPR018247">
    <property type="entry name" value="EF_Hand_1_Ca_BS"/>
</dbReference>
<dbReference type="CDD" id="cd16916">
    <property type="entry name" value="HATPase_CheA-like"/>
    <property type="match status" value="1"/>
</dbReference>
<dbReference type="OrthoDB" id="9803176at2"/>
<dbReference type="SUPFAM" id="SSF55874">
    <property type="entry name" value="ATPase domain of HSP90 chaperone/DNA topoisomerase II/histidine kinase"/>
    <property type="match status" value="1"/>
</dbReference>
<evidence type="ECO:0000256" key="9">
    <source>
        <dbReference type="ARBA" id="ARBA00022840"/>
    </source>
</evidence>
<dbReference type="EC" id="2.7.13.3" evidence="2"/>
<dbReference type="InterPro" id="IPR036097">
    <property type="entry name" value="HisK_dim/P_sf"/>
</dbReference>
<dbReference type="GeneID" id="55474503"/>
<evidence type="ECO:0000256" key="10">
    <source>
        <dbReference type="ARBA" id="ARBA00023012"/>
    </source>
</evidence>
<evidence type="ECO:0000259" key="16">
    <source>
        <dbReference type="PROSITE" id="PS50894"/>
    </source>
</evidence>
<dbReference type="SUPFAM" id="SSF50341">
    <property type="entry name" value="CheW-like"/>
    <property type="match status" value="1"/>
</dbReference>
<feature type="modified residue" description="Phosphohistidine" evidence="12">
    <location>
        <position position="52"/>
    </location>
</feature>
<dbReference type="PROSITE" id="PS50894">
    <property type="entry name" value="HPT"/>
    <property type="match status" value="1"/>
</dbReference>
<evidence type="ECO:0000256" key="12">
    <source>
        <dbReference type="PROSITE-ProRule" id="PRU00110"/>
    </source>
</evidence>
<dbReference type="InterPro" id="IPR037006">
    <property type="entry name" value="CheA-like_homodim_sf"/>
</dbReference>
<gene>
    <name evidence="17" type="primary">cheA2</name>
    <name evidence="17" type="ORF">CLSA_c20440</name>
</gene>
<dbReference type="InterPro" id="IPR005467">
    <property type="entry name" value="His_kinase_dom"/>
</dbReference>
<comment type="catalytic activity">
    <reaction evidence="1">
        <text>ATP + protein L-histidine = ADP + protein N-phospho-L-histidine.</text>
        <dbReference type="EC" id="2.7.13.3"/>
    </reaction>
</comment>
<dbReference type="PROSITE" id="PS50851">
    <property type="entry name" value="CHEW"/>
    <property type="match status" value="1"/>
</dbReference>
<dbReference type="Pfam" id="PF02895">
    <property type="entry name" value="H-kinase_dim"/>
    <property type="match status" value="1"/>
</dbReference>
<dbReference type="SMART" id="SM00260">
    <property type="entry name" value="CheW"/>
    <property type="match status" value="1"/>
</dbReference>
<feature type="coiled-coil region" evidence="13">
    <location>
        <begin position="302"/>
        <end position="329"/>
    </location>
</feature>
<evidence type="ECO:0000313" key="17">
    <source>
        <dbReference type="EMBL" id="AGX43027.1"/>
    </source>
</evidence>
<dbReference type="InterPro" id="IPR051315">
    <property type="entry name" value="Bact_Chemotaxis_CheA"/>
</dbReference>
<accession>U5MUB9</accession>
<dbReference type="Gene3D" id="1.10.287.560">
    <property type="entry name" value="Histidine kinase CheA-like, homodimeric domain"/>
    <property type="match status" value="1"/>
</dbReference>
<keyword evidence="4" id="KW-0145">Chemotaxis</keyword>
<dbReference type="SMART" id="SM00387">
    <property type="entry name" value="HATPase_c"/>
    <property type="match status" value="1"/>
</dbReference>
<dbReference type="Proteomes" id="UP000017118">
    <property type="component" value="Chromosome"/>
</dbReference>